<gene>
    <name evidence="2" type="ORF">F5891DRAFT_974358</name>
</gene>
<reference evidence="2" key="1">
    <citation type="journal article" date="2020" name="New Phytol.">
        <title>Comparative genomics reveals dynamic genome evolution in host specialist ectomycorrhizal fungi.</title>
        <authorList>
            <person name="Lofgren L.A."/>
            <person name="Nguyen N.H."/>
            <person name="Vilgalys R."/>
            <person name="Ruytinx J."/>
            <person name="Liao H.L."/>
            <person name="Branco S."/>
            <person name="Kuo A."/>
            <person name="LaButti K."/>
            <person name="Lipzen A."/>
            <person name="Andreopoulos W."/>
            <person name="Pangilinan J."/>
            <person name="Riley R."/>
            <person name="Hundley H."/>
            <person name="Na H."/>
            <person name="Barry K."/>
            <person name="Grigoriev I.V."/>
            <person name="Stajich J.E."/>
            <person name="Kennedy P.G."/>
        </authorList>
    </citation>
    <scope>NUCLEOTIDE SEQUENCE</scope>
    <source>
        <strain evidence="2">FC203</strain>
    </source>
</reference>
<dbReference type="GeneID" id="64670748"/>
<feature type="region of interest" description="Disordered" evidence="1">
    <location>
        <begin position="1"/>
        <end position="25"/>
    </location>
</feature>
<evidence type="ECO:0000313" key="2">
    <source>
        <dbReference type="EMBL" id="KAG1907694.1"/>
    </source>
</evidence>
<sequence>MSSDASHATAKICQDHPSNLSDEHPLKRPCVQLRVGPDPHRTPALSSSEHLASRARQECCGIGTSFSASAAPGLLLCAEPVASCPTAAPAHLPIPDGLIAMDPGQVLPSLLFLRRQVRSTLGEASAAKIYSNAPKRGHAEPKRYRCSLDALDATSHKIRLRLMAEECADKGTNDAYACHIHNYVAYWDQYQAEMVANNPTWTSVPALPISTAKWKLGSSDTIPGSNVGKSVIQQAISALEDWRMSHHHLYLGVPEAQVRLRDDNRIQKIESAAKHNELKRAESSQVLKASGTTSDAYTTEELTKCSGWCLSKFSGTFCIDDIQLGYTVLPVPAFAPEFSKAGYGEFGHQSWYNLYVFWGERPDKQMSYNNHYDHVKLIHSKNDISLTKATHATRHFTAKTACSHRASGNDVKAIGCWSVNDAFANCYDSMFNARKPEQYILAQDHLEPPSELLLQIFPWIEQENAALQQWEATLGRAGCDIALKGFL</sequence>
<dbReference type="Gene3D" id="1.10.443.20">
    <property type="entry name" value="Centromere DNA-binding protein complex CBF3 subunit, domain 2"/>
    <property type="match status" value="1"/>
</dbReference>
<comment type="caution">
    <text evidence="2">The sequence shown here is derived from an EMBL/GenBank/DDBJ whole genome shotgun (WGS) entry which is preliminary data.</text>
</comment>
<dbReference type="EMBL" id="JABBWK010000002">
    <property type="protein sequence ID" value="KAG1907694.1"/>
    <property type="molecule type" value="Genomic_DNA"/>
</dbReference>
<proteinExistence type="predicted"/>
<evidence type="ECO:0000256" key="1">
    <source>
        <dbReference type="SAM" id="MobiDB-lite"/>
    </source>
</evidence>
<accession>A0AAD4HUL8</accession>
<protein>
    <submittedName>
        <fullName evidence="2">Uncharacterized protein</fullName>
    </submittedName>
</protein>
<name>A0AAD4HUL8_9AGAM</name>
<dbReference type="GO" id="GO:0003677">
    <property type="term" value="F:DNA binding"/>
    <property type="evidence" value="ECO:0007669"/>
    <property type="project" value="InterPro"/>
</dbReference>
<organism evidence="2 3">
    <name type="scientific">Suillus fuscotomentosus</name>
    <dbReference type="NCBI Taxonomy" id="1912939"/>
    <lineage>
        <taxon>Eukaryota</taxon>
        <taxon>Fungi</taxon>
        <taxon>Dikarya</taxon>
        <taxon>Basidiomycota</taxon>
        <taxon>Agaricomycotina</taxon>
        <taxon>Agaricomycetes</taxon>
        <taxon>Agaricomycetidae</taxon>
        <taxon>Boletales</taxon>
        <taxon>Suillineae</taxon>
        <taxon>Suillaceae</taxon>
        <taxon>Suillus</taxon>
    </lineage>
</organism>
<dbReference type="InterPro" id="IPR038279">
    <property type="entry name" value="Ndc10_dom2_sf"/>
</dbReference>
<evidence type="ECO:0000313" key="3">
    <source>
        <dbReference type="Proteomes" id="UP001195769"/>
    </source>
</evidence>
<dbReference type="AlphaFoldDB" id="A0AAD4HUL8"/>
<dbReference type="RefSeq" id="XP_041233269.1">
    <property type="nucleotide sequence ID" value="XM_041376450.1"/>
</dbReference>
<dbReference type="Proteomes" id="UP001195769">
    <property type="component" value="Unassembled WGS sequence"/>
</dbReference>
<keyword evidence="3" id="KW-1185">Reference proteome</keyword>